<accession>A0A4Y2RUE6</accession>
<gene>
    <name evidence="1" type="ORF">AVEN_45412_1</name>
</gene>
<protein>
    <submittedName>
        <fullName evidence="1">Uncharacterized protein</fullName>
    </submittedName>
</protein>
<keyword evidence="2" id="KW-1185">Reference proteome</keyword>
<evidence type="ECO:0000313" key="1">
    <source>
        <dbReference type="EMBL" id="GBN79492.1"/>
    </source>
</evidence>
<evidence type="ECO:0000313" key="2">
    <source>
        <dbReference type="Proteomes" id="UP000499080"/>
    </source>
</evidence>
<organism evidence="1 2">
    <name type="scientific">Araneus ventricosus</name>
    <name type="common">Orbweaver spider</name>
    <name type="synonym">Epeira ventricosa</name>
    <dbReference type="NCBI Taxonomy" id="182803"/>
    <lineage>
        <taxon>Eukaryota</taxon>
        <taxon>Metazoa</taxon>
        <taxon>Ecdysozoa</taxon>
        <taxon>Arthropoda</taxon>
        <taxon>Chelicerata</taxon>
        <taxon>Arachnida</taxon>
        <taxon>Araneae</taxon>
        <taxon>Araneomorphae</taxon>
        <taxon>Entelegynae</taxon>
        <taxon>Araneoidea</taxon>
        <taxon>Araneidae</taxon>
        <taxon>Araneus</taxon>
    </lineage>
</organism>
<dbReference type="AlphaFoldDB" id="A0A4Y2RUE6"/>
<dbReference type="Proteomes" id="UP000499080">
    <property type="component" value="Unassembled WGS sequence"/>
</dbReference>
<comment type="caution">
    <text evidence="1">The sequence shown here is derived from an EMBL/GenBank/DDBJ whole genome shotgun (WGS) entry which is preliminary data.</text>
</comment>
<proteinExistence type="predicted"/>
<name>A0A4Y2RUE6_ARAVE</name>
<reference evidence="1 2" key="1">
    <citation type="journal article" date="2019" name="Sci. Rep.">
        <title>Orb-weaving spider Araneus ventricosus genome elucidates the spidroin gene catalogue.</title>
        <authorList>
            <person name="Kono N."/>
            <person name="Nakamura H."/>
            <person name="Ohtoshi R."/>
            <person name="Moran D.A.P."/>
            <person name="Shinohara A."/>
            <person name="Yoshida Y."/>
            <person name="Fujiwara M."/>
            <person name="Mori M."/>
            <person name="Tomita M."/>
            <person name="Arakawa K."/>
        </authorList>
    </citation>
    <scope>NUCLEOTIDE SEQUENCE [LARGE SCALE GENOMIC DNA]</scope>
</reference>
<feature type="non-terminal residue" evidence="1">
    <location>
        <position position="37"/>
    </location>
</feature>
<dbReference type="EMBL" id="BGPR01147665">
    <property type="protein sequence ID" value="GBN79492.1"/>
    <property type="molecule type" value="Genomic_DNA"/>
</dbReference>
<sequence>MRTQHISHGDLYVSRCDISRLDTSWGTTNQWMRCRLI</sequence>